<dbReference type="EMBL" id="JANBTW010000072">
    <property type="protein sequence ID" value="KAJ2673094.1"/>
    <property type="molecule type" value="Genomic_DNA"/>
</dbReference>
<reference evidence="2" key="1">
    <citation type="submission" date="2022-07" db="EMBL/GenBank/DDBJ databases">
        <title>Phylogenomic reconstructions and comparative analyses of Kickxellomycotina fungi.</title>
        <authorList>
            <person name="Reynolds N.K."/>
            <person name="Stajich J.E."/>
            <person name="Barry K."/>
            <person name="Grigoriev I.V."/>
            <person name="Crous P."/>
            <person name="Smith M.E."/>
        </authorList>
    </citation>
    <scope>NUCLEOTIDE SEQUENCE</scope>
    <source>
        <strain evidence="2">NRRL 3115</strain>
    </source>
</reference>
<evidence type="ECO:0000259" key="1">
    <source>
        <dbReference type="Pfam" id="PF00171"/>
    </source>
</evidence>
<evidence type="ECO:0000313" key="3">
    <source>
        <dbReference type="Proteomes" id="UP001151518"/>
    </source>
</evidence>
<dbReference type="Proteomes" id="UP001151518">
    <property type="component" value="Unassembled WGS sequence"/>
</dbReference>
<dbReference type="Gene3D" id="3.40.605.10">
    <property type="entry name" value="Aldehyde Dehydrogenase, Chain A, domain 1"/>
    <property type="match status" value="1"/>
</dbReference>
<dbReference type="PANTHER" id="PTHR43866:SF4">
    <property type="entry name" value="MALONATE-SEMIALDEHYDE DEHYDROGENASE"/>
    <property type="match status" value="1"/>
</dbReference>
<evidence type="ECO:0000313" key="2">
    <source>
        <dbReference type="EMBL" id="KAJ2673094.1"/>
    </source>
</evidence>
<dbReference type="FunFam" id="3.40.309.10:FF:000002">
    <property type="entry name" value="Methylmalonate-semialdehyde dehydrogenase (Acylating)"/>
    <property type="match status" value="1"/>
</dbReference>
<dbReference type="InterPro" id="IPR010061">
    <property type="entry name" value="MeMal-semiAld_DH"/>
</dbReference>
<dbReference type="GO" id="GO:0004491">
    <property type="term" value="F:methylmalonate-semialdehyde dehydrogenase (acylating, NAD) activity"/>
    <property type="evidence" value="ECO:0007669"/>
    <property type="project" value="InterPro"/>
</dbReference>
<comment type="caution">
    <text evidence="2">The sequence shown here is derived from an EMBL/GenBank/DDBJ whole genome shotgun (WGS) entry which is preliminary data.</text>
</comment>
<dbReference type="PANTHER" id="PTHR43866">
    <property type="entry name" value="MALONATE-SEMIALDEHYDE DEHYDROGENASE"/>
    <property type="match status" value="1"/>
</dbReference>
<dbReference type="InterPro" id="IPR016162">
    <property type="entry name" value="Ald_DH_N"/>
</dbReference>
<dbReference type="InterPro" id="IPR016163">
    <property type="entry name" value="Ald_DH_C"/>
</dbReference>
<dbReference type="Gene3D" id="3.40.309.10">
    <property type="entry name" value="Aldehyde Dehydrogenase, Chain A, domain 2"/>
    <property type="match status" value="1"/>
</dbReference>
<proteinExistence type="predicted"/>
<name>A0A9W8G4W7_9FUNG</name>
<organism evidence="2 3">
    <name type="scientific">Coemansia spiralis</name>
    <dbReference type="NCBI Taxonomy" id="417178"/>
    <lineage>
        <taxon>Eukaryota</taxon>
        <taxon>Fungi</taxon>
        <taxon>Fungi incertae sedis</taxon>
        <taxon>Zoopagomycota</taxon>
        <taxon>Kickxellomycotina</taxon>
        <taxon>Kickxellomycetes</taxon>
        <taxon>Kickxellales</taxon>
        <taxon>Kickxellaceae</taxon>
        <taxon>Coemansia</taxon>
    </lineage>
</organism>
<dbReference type="InterPro" id="IPR016161">
    <property type="entry name" value="Ald_DH/histidinol_DH"/>
</dbReference>
<dbReference type="Pfam" id="PF00171">
    <property type="entry name" value="Aldedh"/>
    <property type="match status" value="1"/>
</dbReference>
<gene>
    <name evidence="2" type="primary">ALD6</name>
    <name evidence="2" type="ORF">GGI25_004847</name>
</gene>
<dbReference type="GO" id="GO:0006574">
    <property type="term" value="P:L-valine catabolic process"/>
    <property type="evidence" value="ECO:0007669"/>
    <property type="project" value="TreeGrafter"/>
</dbReference>
<dbReference type="OrthoDB" id="310895at2759"/>
<dbReference type="GO" id="GO:0006210">
    <property type="term" value="P:thymine catabolic process"/>
    <property type="evidence" value="ECO:0007669"/>
    <property type="project" value="TreeGrafter"/>
</dbReference>
<feature type="domain" description="Aldehyde dehydrogenase" evidence="1">
    <location>
        <begin position="22"/>
        <end position="481"/>
    </location>
</feature>
<sequence>MDSKPTAVTTLSNFMSNKAVSASSQELLSVVSPHDGQTIAMVPLSTAADVDKAVESAKSAFTEWSGLTLKARAGYLLTLYNTLTENSEELVDLIVREHGKNKAEARGDVSKGLETLEYAISLPQIAQGRVEYVSGGVQCQDERVPLGVVGGIVPFNFPFMVPFWTIPIAIGMGNTYVLKPSEKVPMTMTRVAELAANVLPPGVLNIVHGDRTAAQALLEHKDVQALAFVGTSEVAQHIHTHGTSLGKRVLALGGAKNHLLALKDCDVDMTAQDVVNSFTGCAGERCMAASVLLVVGEQPKLISKIVEKAQALVPGSEGTRSMGPVIDQQAIDRIEGAIRHAVDVDGAQLLLDGCSSSAFASCRKETGGFWIGPTVLQHKSWTDKAMHFEIFGPVLSILQCSSIDEALAIENANSYGNAACVYTTSGAAAEYCSRRFQAAMIGVNIGVPVPREPFSFGGINRSKFGTSDITGDGGIEFFSYRRKITTKWAPPKKDASWMS</sequence>
<accession>A0A9W8G4W7</accession>
<dbReference type="SUPFAM" id="SSF53720">
    <property type="entry name" value="ALDH-like"/>
    <property type="match status" value="1"/>
</dbReference>
<protein>
    <submittedName>
        <fullName evidence="2">Aldehyde dehydrogenase (NADP(+)) ald6</fullName>
    </submittedName>
</protein>
<dbReference type="AlphaFoldDB" id="A0A9W8G4W7"/>
<dbReference type="InterPro" id="IPR015590">
    <property type="entry name" value="Aldehyde_DH_dom"/>
</dbReference>